<dbReference type="SMART" id="SM00567">
    <property type="entry name" value="EZ_HEAT"/>
    <property type="match status" value="11"/>
</dbReference>
<gene>
    <name evidence="1" type="ORF">ACFP4F_14985</name>
</gene>
<dbReference type="Pfam" id="PF03130">
    <property type="entry name" value="HEAT_PBS"/>
    <property type="match status" value="4"/>
</dbReference>
<dbReference type="PANTHER" id="PTHR12697">
    <property type="entry name" value="PBS LYASE HEAT-LIKE PROTEIN"/>
    <property type="match status" value="1"/>
</dbReference>
<dbReference type="SUPFAM" id="SSF48371">
    <property type="entry name" value="ARM repeat"/>
    <property type="match status" value="3"/>
</dbReference>
<dbReference type="PANTHER" id="PTHR12697:SF38">
    <property type="entry name" value="PBS LYASE HEAT DOMAIN PROTEIN REPEAT-CONTAINING PROTEIN"/>
    <property type="match status" value="1"/>
</dbReference>
<dbReference type="Gene3D" id="1.25.10.10">
    <property type="entry name" value="Leucine-rich Repeat Variant"/>
    <property type="match status" value="6"/>
</dbReference>
<accession>A0ABW1MK87</accession>
<evidence type="ECO:0000313" key="1">
    <source>
        <dbReference type="EMBL" id="MFC6063858.1"/>
    </source>
</evidence>
<dbReference type="InterPro" id="IPR011989">
    <property type="entry name" value="ARM-like"/>
</dbReference>
<keyword evidence="2" id="KW-1185">Reference proteome</keyword>
<name>A0ABW1MK87_9ACTN</name>
<protein>
    <submittedName>
        <fullName evidence="1">HEAT repeat domain-containing protein</fullName>
    </submittedName>
</protein>
<dbReference type="InterPro" id="IPR004155">
    <property type="entry name" value="PBS_lyase_HEAT"/>
</dbReference>
<evidence type="ECO:0000313" key="2">
    <source>
        <dbReference type="Proteomes" id="UP001596139"/>
    </source>
</evidence>
<dbReference type="Pfam" id="PF13646">
    <property type="entry name" value="HEAT_2"/>
    <property type="match status" value="1"/>
</dbReference>
<dbReference type="RefSeq" id="WP_051861480.1">
    <property type="nucleotide sequence ID" value="NZ_JBHSPX010000004.1"/>
</dbReference>
<dbReference type="Proteomes" id="UP001596139">
    <property type="component" value="Unassembled WGS sequence"/>
</dbReference>
<organism evidence="1 2">
    <name type="scientific">Streptomyces ochraceiscleroticus</name>
    <dbReference type="NCBI Taxonomy" id="47761"/>
    <lineage>
        <taxon>Bacteria</taxon>
        <taxon>Bacillati</taxon>
        <taxon>Actinomycetota</taxon>
        <taxon>Actinomycetes</taxon>
        <taxon>Kitasatosporales</taxon>
        <taxon>Streptomycetaceae</taxon>
        <taxon>Streptomyces</taxon>
    </lineage>
</organism>
<reference evidence="2" key="1">
    <citation type="journal article" date="2019" name="Int. J. Syst. Evol. Microbiol.">
        <title>The Global Catalogue of Microorganisms (GCM) 10K type strain sequencing project: providing services to taxonomists for standard genome sequencing and annotation.</title>
        <authorList>
            <consortium name="The Broad Institute Genomics Platform"/>
            <consortium name="The Broad Institute Genome Sequencing Center for Infectious Disease"/>
            <person name="Wu L."/>
            <person name="Ma J."/>
        </authorList>
    </citation>
    <scope>NUCLEOTIDE SEQUENCE [LARGE SCALE GENOMIC DNA]</scope>
    <source>
        <strain evidence="2">CGMCC 1.15180</strain>
    </source>
</reference>
<sequence length="660" mass="70255">MREPRKTGVARLRLAGDAEGLARIAEHGDDLSAAQATALLADIGGQYARDVLLRCVERHDARLRVEEYDDKRLAPLLEAVRGLGRLGEQRAVPLLCRLLDGGTKELRYLSYRLEVAVLQALVDLGAPEGTKLLLDRLAREPESTHVRLMSEVKDPEAVMPLLAVLWNVLPGYAVEAVQALGSFRDARTAPALLYLADSTTPSPRLRRAALRALTELPGAPWATSRRYRDVSHKLRTLLHDSDGETALLAAALLTRTEDGRQTLAAVLRYPHGGHGRSVRQSYPSETACIAVCNVVRDNPGVFREAGLTRELTRLLAGTAPRTVRRAAAAALGALGGKAAVNFLVSGLADERIADAVAEAIARLPELPTQRLLALLAEAGDSDPAERRGAAVTLGIMRCADAAPQLLAALDPAGRTSLRAAAVDALGTLRHGPAAEPLGSLARDESEPRSLQARAVRALGLIAAPESLPVLLAATHSPSEAVRMRAAEALGHFPVGEAVTRLGAMAGEESTDIARAAIESLGRVGHPAIATLSALVGRAGEWPMPMQRALATALAGCPGSEAITALGRLADQPFAEDIRYIAARALGDRRDRECVAPLIRYLDTIQYYGKGIALHGLAQIPTEEAVERVIAHFEDQLPSTHSDYREAARAALTVIAASDVQ</sequence>
<dbReference type="InterPro" id="IPR016024">
    <property type="entry name" value="ARM-type_fold"/>
</dbReference>
<proteinExistence type="predicted"/>
<comment type="caution">
    <text evidence="1">The sequence shown here is derived from an EMBL/GenBank/DDBJ whole genome shotgun (WGS) entry which is preliminary data.</text>
</comment>
<dbReference type="EMBL" id="JBHSPX010000004">
    <property type="protein sequence ID" value="MFC6063858.1"/>
    <property type="molecule type" value="Genomic_DNA"/>
</dbReference>